<dbReference type="SUPFAM" id="SSF53613">
    <property type="entry name" value="Ribokinase-like"/>
    <property type="match status" value="1"/>
</dbReference>
<evidence type="ECO:0000256" key="2">
    <source>
        <dbReference type="ARBA" id="ARBA00022679"/>
    </source>
</evidence>
<feature type="domain" description="Carbohydrate kinase PfkB" evidence="4">
    <location>
        <begin position="18"/>
        <end position="279"/>
    </location>
</feature>
<reference evidence="6" key="3">
    <citation type="journal article" date="2022" name="Res Sq">
        <title>Evolution of multicellular longitudinally dividing oral cavity symbionts (Neisseriaceae).</title>
        <authorList>
            <person name="Nyongesa S."/>
            <person name="Weber P."/>
            <person name="Bernet E."/>
            <person name="Pullido F."/>
            <person name="Nieckarz M."/>
            <person name="Delaby M."/>
            <person name="Nieves C."/>
            <person name="Viehboeck T."/>
            <person name="Krause N."/>
            <person name="Rivera-Millot A."/>
            <person name="Nakamura A."/>
            <person name="Vischer N."/>
            <person name="VanNieuwenhze M."/>
            <person name="Brun Y."/>
            <person name="Cava F."/>
            <person name="Bulgheresi S."/>
            <person name="Veyrier F."/>
        </authorList>
    </citation>
    <scope>NUCLEOTIDE SEQUENCE</scope>
    <source>
        <strain evidence="6">1258/02</strain>
    </source>
</reference>
<keyword evidence="2" id="KW-0808">Transferase</keyword>
<evidence type="ECO:0000313" key="7">
    <source>
        <dbReference type="Proteomes" id="UP000294721"/>
    </source>
</evidence>
<reference evidence="6" key="2">
    <citation type="submission" date="2021-12" db="EMBL/GenBank/DDBJ databases">
        <authorList>
            <person name="Veyrier F.J."/>
        </authorList>
    </citation>
    <scope>NUCLEOTIDE SEQUENCE</scope>
    <source>
        <strain evidence="6">1258/02</strain>
    </source>
</reference>
<dbReference type="EMBL" id="SLXE01000040">
    <property type="protein sequence ID" value="TCO99703.1"/>
    <property type="molecule type" value="Genomic_DNA"/>
</dbReference>
<protein>
    <submittedName>
        <fullName evidence="6">Carbohydrate kinase</fullName>
    </submittedName>
    <submittedName>
        <fullName evidence="5">Fructokinase</fullName>
    </submittedName>
</protein>
<dbReference type="PROSITE" id="PS00584">
    <property type="entry name" value="PFKB_KINASES_2"/>
    <property type="match status" value="1"/>
</dbReference>
<dbReference type="EMBL" id="CP091507">
    <property type="protein sequence ID" value="UOO79912.1"/>
    <property type="molecule type" value="Genomic_DNA"/>
</dbReference>
<proteinExistence type="inferred from homology"/>
<dbReference type="KEGG" id="usu:LVJ78_02515"/>
<evidence type="ECO:0000313" key="8">
    <source>
        <dbReference type="Proteomes" id="UP000829756"/>
    </source>
</evidence>
<dbReference type="RefSeq" id="WP_132954779.1">
    <property type="nucleotide sequence ID" value="NZ_CP091507.1"/>
</dbReference>
<evidence type="ECO:0000259" key="4">
    <source>
        <dbReference type="Pfam" id="PF00294"/>
    </source>
</evidence>
<name>A0AAE9GUD5_9NEIS</name>
<dbReference type="PANTHER" id="PTHR43085:SF57">
    <property type="entry name" value="CARBOHYDRATE KINASE PFKB DOMAIN-CONTAINING PROTEIN"/>
    <property type="match status" value="1"/>
</dbReference>
<dbReference type="Gene3D" id="3.40.1190.20">
    <property type="match status" value="1"/>
</dbReference>
<dbReference type="InterPro" id="IPR050306">
    <property type="entry name" value="PfkB_Carbo_kinase"/>
</dbReference>
<dbReference type="AlphaFoldDB" id="A0AAE9GUD5"/>
<dbReference type="InterPro" id="IPR011611">
    <property type="entry name" value="PfkB_dom"/>
</dbReference>
<reference evidence="5 7" key="1">
    <citation type="submission" date="2019-03" db="EMBL/GenBank/DDBJ databases">
        <title>Genomic Encyclopedia of Type Strains, Phase IV (KMG-IV): sequencing the most valuable type-strain genomes for metagenomic binning, comparative biology and taxonomic classification.</title>
        <authorList>
            <person name="Goeker M."/>
        </authorList>
    </citation>
    <scope>NUCLEOTIDE SEQUENCE [LARGE SCALE GENOMIC DNA]</scope>
    <source>
        <strain evidence="5 7">DSM 17474</strain>
    </source>
</reference>
<keyword evidence="3 6" id="KW-0418">Kinase</keyword>
<evidence type="ECO:0000256" key="3">
    <source>
        <dbReference type="ARBA" id="ARBA00022777"/>
    </source>
</evidence>
<gene>
    <name evidence="5" type="ORF">EV680_14014</name>
    <name evidence="6" type="ORF">LVJ78_02515</name>
</gene>
<accession>A0AAE9GUD5</accession>
<dbReference type="Proteomes" id="UP000294721">
    <property type="component" value="Unassembled WGS sequence"/>
</dbReference>
<dbReference type="Proteomes" id="UP000829756">
    <property type="component" value="Chromosome"/>
</dbReference>
<dbReference type="GO" id="GO:0016301">
    <property type="term" value="F:kinase activity"/>
    <property type="evidence" value="ECO:0007669"/>
    <property type="project" value="UniProtKB-KW"/>
</dbReference>
<dbReference type="Pfam" id="PF00294">
    <property type="entry name" value="PfkB"/>
    <property type="match status" value="1"/>
</dbReference>
<dbReference type="InterPro" id="IPR029056">
    <property type="entry name" value="Ribokinase-like"/>
</dbReference>
<comment type="similarity">
    <text evidence="1">Belongs to the carbohydrate kinase PfkB family.</text>
</comment>
<sequence length="293" mass="31840">MKVTSFGEVLWDDFPDGKVLGGAPLNVLVRLRSLGADASIISRRGDDADGAELLRQIEEKNVHSNLLQVDKTQATSLVKVKLDRSGSASYDIVYPCAWDRIEVEPAALARVAESDAFIFGSLSTRDEVSRASLAQLLEQAKFKIFDVNLRPPHYDIERILATMKLADLVKLNDDELHEIASTLGSKYHSLEQNIRFLADLSGAAKICVTLGSHGAMYYQEGQIYHNSGFRVKVADTVGSGDSFLAGLTYKLLNAAAPQEALAFACALGALVASYHGATPEISLQQIESFMHPA</sequence>
<organism evidence="6 8">
    <name type="scientific">Uruburuella suis</name>
    <dbReference type="NCBI Taxonomy" id="252130"/>
    <lineage>
        <taxon>Bacteria</taxon>
        <taxon>Pseudomonadati</taxon>
        <taxon>Pseudomonadota</taxon>
        <taxon>Betaproteobacteria</taxon>
        <taxon>Neisseriales</taxon>
        <taxon>Neisseriaceae</taxon>
        <taxon>Uruburuella</taxon>
    </lineage>
</organism>
<dbReference type="CDD" id="cd01167">
    <property type="entry name" value="bac_FRK"/>
    <property type="match status" value="1"/>
</dbReference>
<dbReference type="PANTHER" id="PTHR43085">
    <property type="entry name" value="HEXOKINASE FAMILY MEMBER"/>
    <property type="match status" value="1"/>
</dbReference>
<keyword evidence="7" id="KW-1185">Reference proteome</keyword>
<evidence type="ECO:0000313" key="6">
    <source>
        <dbReference type="EMBL" id="UOO79912.1"/>
    </source>
</evidence>
<evidence type="ECO:0000256" key="1">
    <source>
        <dbReference type="ARBA" id="ARBA00010688"/>
    </source>
</evidence>
<dbReference type="InterPro" id="IPR002173">
    <property type="entry name" value="Carboh/pur_kinase_PfkB_CS"/>
</dbReference>
<evidence type="ECO:0000313" key="5">
    <source>
        <dbReference type="EMBL" id="TCO99703.1"/>
    </source>
</evidence>